<dbReference type="Proteomes" id="UP000679629">
    <property type="component" value="Chromosome"/>
</dbReference>
<protein>
    <submittedName>
        <fullName evidence="4">Cytochrome P450</fullName>
    </submittedName>
</protein>
<organism evidence="4 5">
    <name type="scientific">Streptomyces koelreuteriae</name>
    <dbReference type="NCBI Taxonomy" id="2838015"/>
    <lineage>
        <taxon>Bacteria</taxon>
        <taxon>Bacillati</taxon>
        <taxon>Actinomycetota</taxon>
        <taxon>Actinomycetes</taxon>
        <taxon>Kitasatosporales</taxon>
        <taxon>Streptomycetaceae</taxon>
        <taxon>Streptomyces</taxon>
    </lineage>
</organism>
<evidence type="ECO:0000256" key="2">
    <source>
        <dbReference type="RuleBase" id="RU000461"/>
    </source>
</evidence>
<keyword evidence="2" id="KW-0503">Monooxygenase</keyword>
<sequence>MPYDPPDTDTTTVDSPTADTPTAGSTTTADNTTADTTTEITTTAAEEPPTLPTGRHTGCPFDPPAELTALSDRPLRRLRYADGHTGHLATGHAAARAILADPRFSSRYELLHMPVPVPGMPAELPPAPVGDITGLDAPEHTRYRRLLTGRFTVRRMRQLTERVERFTAECLDAMEQAGPTADLVEALAQPVPALMICELLGVPYADRDRFQSQVAVIFDQAADAEARGGAYAGLLQYLNELVLAKRAEPTDDLLSDLTASDLTDEELAGIGGLLLAAGLDTTANMLALGTFALLSNPDQLDALRADPGLAGQAVEELLRYLSVADPILRAALEDVEVEGETIRAGETVTVSVQAANRDPLRFPDPDRLDIHRKATGHLSFGHGAHQCLGQQLARVEMAVVFPALLARFPTLRLAVPPQEVPLRERSNIYGVISLPVTWDEA</sequence>
<evidence type="ECO:0000256" key="3">
    <source>
        <dbReference type="SAM" id="MobiDB-lite"/>
    </source>
</evidence>
<feature type="region of interest" description="Disordered" evidence="3">
    <location>
        <begin position="1"/>
        <end position="66"/>
    </location>
</feature>
<keyword evidence="2" id="KW-0479">Metal-binding</keyword>
<name>A0ABX8FPD8_9ACTN</name>
<dbReference type="Pfam" id="PF00067">
    <property type="entry name" value="p450"/>
    <property type="match status" value="1"/>
</dbReference>
<dbReference type="InterPro" id="IPR001128">
    <property type="entry name" value="Cyt_P450"/>
</dbReference>
<dbReference type="CDD" id="cd11030">
    <property type="entry name" value="CYP105-like"/>
    <property type="match status" value="1"/>
</dbReference>
<feature type="compositionally biased region" description="Low complexity" evidence="3">
    <location>
        <begin position="1"/>
        <end position="48"/>
    </location>
</feature>
<comment type="similarity">
    <text evidence="1 2">Belongs to the cytochrome P450 family.</text>
</comment>
<dbReference type="PRINTS" id="PR00359">
    <property type="entry name" value="BP450"/>
</dbReference>
<evidence type="ECO:0000256" key="1">
    <source>
        <dbReference type="ARBA" id="ARBA00010617"/>
    </source>
</evidence>
<dbReference type="PANTHER" id="PTHR46696:SF1">
    <property type="entry name" value="CYTOCHROME P450 YJIB-RELATED"/>
    <property type="match status" value="1"/>
</dbReference>
<dbReference type="Gene3D" id="1.10.630.10">
    <property type="entry name" value="Cytochrome P450"/>
    <property type="match status" value="1"/>
</dbReference>
<gene>
    <name evidence="4" type="ORF">KJK29_10585</name>
</gene>
<dbReference type="InterPro" id="IPR002397">
    <property type="entry name" value="Cyt_P450_B"/>
</dbReference>
<dbReference type="PROSITE" id="PS00086">
    <property type="entry name" value="CYTOCHROME_P450"/>
    <property type="match status" value="1"/>
</dbReference>
<keyword evidence="2" id="KW-0560">Oxidoreductase</keyword>
<keyword evidence="2" id="KW-0408">Iron</keyword>
<dbReference type="InterPro" id="IPR036396">
    <property type="entry name" value="Cyt_P450_sf"/>
</dbReference>
<dbReference type="PRINTS" id="PR00385">
    <property type="entry name" value="P450"/>
</dbReference>
<keyword evidence="5" id="KW-1185">Reference proteome</keyword>
<dbReference type="SUPFAM" id="SSF48264">
    <property type="entry name" value="Cytochrome P450"/>
    <property type="match status" value="1"/>
</dbReference>
<evidence type="ECO:0000313" key="5">
    <source>
        <dbReference type="Proteomes" id="UP000679629"/>
    </source>
</evidence>
<proteinExistence type="inferred from homology"/>
<dbReference type="RefSeq" id="WP_215118457.1">
    <property type="nucleotide sequence ID" value="NZ_CP075896.1"/>
</dbReference>
<reference evidence="5" key="1">
    <citation type="submission" date="2021-05" db="EMBL/GenBank/DDBJ databases">
        <title>Direct Submission.</title>
        <authorList>
            <person name="Li K."/>
            <person name="Gao J."/>
        </authorList>
    </citation>
    <scope>NUCLEOTIDE SEQUENCE [LARGE SCALE GENOMIC DNA]</scope>
    <source>
        <strain evidence="5">MG62</strain>
    </source>
</reference>
<accession>A0ABX8FPD8</accession>
<dbReference type="PANTHER" id="PTHR46696">
    <property type="entry name" value="P450, PUTATIVE (EUROFUNG)-RELATED"/>
    <property type="match status" value="1"/>
</dbReference>
<dbReference type="InterPro" id="IPR017972">
    <property type="entry name" value="Cyt_P450_CS"/>
</dbReference>
<evidence type="ECO:0000313" key="4">
    <source>
        <dbReference type="EMBL" id="QWB23002.1"/>
    </source>
</evidence>
<dbReference type="EMBL" id="CP075896">
    <property type="protein sequence ID" value="QWB23002.1"/>
    <property type="molecule type" value="Genomic_DNA"/>
</dbReference>
<keyword evidence="2" id="KW-0349">Heme</keyword>